<dbReference type="Pfam" id="PF25564">
    <property type="entry name" value="DUF7933"/>
    <property type="match status" value="1"/>
</dbReference>
<evidence type="ECO:0000313" key="7">
    <source>
        <dbReference type="Proteomes" id="UP001599542"/>
    </source>
</evidence>
<feature type="transmembrane region" description="Helical" evidence="4">
    <location>
        <begin position="1098"/>
        <end position="1118"/>
    </location>
</feature>
<evidence type="ECO:0000256" key="1">
    <source>
        <dbReference type="ARBA" id="ARBA00022729"/>
    </source>
</evidence>
<feature type="compositionally biased region" description="Pro residues" evidence="3">
    <location>
        <begin position="1059"/>
        <end position="1081"/>
    </location>
</feature>
<sequence>MSVLLSTALGLAGVLGATGPQPAVRGAQPATRAPGTPGVPQDPTVVYTEDFENAPADKPVRLTGYTGATGETYTAHANWLTGCNGWVLDNTATSNDYAPGIADCGNTESFWNASRGLAAVLGRYNGTAVPDRNQAVTAFTYNSPGANRVEFETVQPIPLPRTNRFLAFSVNSAATNCQVSAPQLNFFLLDGATAVPASAKPLNPCTDPAATSYTVDGKAYKAVGRASDAPVLFAGSELGIRMTNANGSGTGNDAAFDDIKVLDVTPQVDKAFTPAVATAGGTSTLVFTVTNTSDLAAKKGWSFTDTLPAGLTVAGPAPAQTTCTNGKVSSDNGLDSVALSGDLTAGQASCTLAVQVTAATGTYRNCAENIGDAVGVDLPDCAEVRFVTPRYTITKTSDPADGSPVLPGQRVEYRVVVTNPGEVPVDAKIDDDLTAVLDDAVYDNDAAATTGTPAFTSPHLTWAETLAPGASATVTYSVTVNDPDTGDRKLKNAVTGTEQSNCPTGTEAGCTTGQDSPHLTIQKTATPGSTQPGGRVDYTVTVTNDGTGPYAGAKISDDLTGVLDDATYNGDLTADSGTATYAAPHVDWNGDLAPGQTVTLRYSVTVNTPDTGDKHLTNAVVGPDGSDCTTCTTDTPVATLVIAKQADQTSARPGGTVGYTVTVANDGTAPYAGATMADDLTLVIDDATYNGDLTADSGTATYTAPEVGWSGDVAAGQTVTIRYSVTVNDPDTGDKHLVNAVVGPDGSNCAAGSTDPRCKTVLPTPRFDFGDAPDSFGTLQGSNGAKNEVVDGLSLGGAVSSEDDGRPGEDANGDSDDALDAAPVLHQHSGEFDLVVKVTDSTGHPALVGGWIDADRNRRFDAHEVATATVAPGATAVTLHWSGLDPATAGRTFLRLRIFGDDSLSNVRALATPSPLGYGGPGETEDYVATVEPTALVIAKTASTDRPAPGEQVSYTVTVHSDGPAPYQGAAFTDDLTGLLDDAAYNGDATATTGTATYTAPKLQWTGDLAAGQTATLTYSVTVADPLRGDGRLDNAVTGDNSNCATGSTDPRCATHGKVPPPPHTPTPQTPTPHTPTPAPTVPAAHPALPSTGAVHPLAAAALSVLALGAGLLLTLAAERRRRVVG</sequence>
<dbReference type="Pfam" id="PF20009">
    <property type="entry name" value="GEVED"/>
    <property type="match status" value="1"/>
</dbReference>
<keyword evidence="4" id="KW-0812">Transmembrane</keyword>
<gene>
    <name evidence="6" type="ORF">ACFW6T_17145</name>
</gene>
<dbReference type="EMBL" id="JBHYPX010000032">
    <property type="protein sequence ID" value="MFE1353708.1"/>
    <property type="molecule type" value="Genomic_DNA"/>
</dbReference>
<feature type="compositionally biased region" description="Polar residues" evidence="3">
    <location>
        <begin position="1038"/>
        <end position="1049"/>
    </location>
</feature>
<dbReference type="InterPro" id="IPR047589">
    <property type="entry name" value="DUF11_rpt"/>
</dbReference>
<dbReference type="SUPFAM" id="SSF49384">
    <property type="entry name" value="Carbohydrate-binding domain"/>
    <property type="match status" value="1"/>
</dbReference>
<feature type="domain" description="CBM2" evidence="5">
    <location>
        <begin position="503"/>
        <end position="631"/>
    </location>
</feature>
<dbReference type="InterPro" id="IPR051172">
    <property type="entry name" value="Chlamydia_OmcB"/>
</dbReference>
<dbReference type="InterPro" id="IPR057687">
    <property type="entry name" value="DUF7927"/>
</dbReference>
<organism evidence="6 7">
    <name type="scientific">Kitasatospora phosalacinea</name>
    <dbReference type="NCBI Taxonomy" id="2065"/>
    <lineage>
        <taxon>Bacteria</taxon>
        <taxon>Bacillati</taxon>
        <taxon>Actinomycetota</taxon>
        <taxon>Actinomycetes</taxon>
        <taxon>Kitasatosporales</taxon>
        <taxon>Streptomycetaceae</taxon>
        <taxon>Kitasatospora</taxon>
    </lineage>
</organism>
<dbReference type="InterPro" id="IPR008965">
    <property type="entry name" value="CBM2/CBM3_carb-bd_dom_sf"/>
</dbReference>
<evidence type="ECO:0000259" key="5">
    <source>
        <dbReference type="PROSITE" id="PS51173"/>
    </source>
</evidence>
<dbReference type="PANTHER" id="PTHR34819:SF3">
    <property type="entry name" value="CELL SURFACE PROTEIN"/>
    <property type="match status" value="1"/>
</dbReference>
<feature type="region of interest" description="Disordered" evidence="3">
    <location>
        <begin position="1033"/>
        <end position="1088"/>
    </location>
</feature>
<protein>
    <submittedName>
        <fullName evidence="6">GEVED domain-containing protein</fullName>
    </submittedName>
</protein>
<feature type="region of interest" description="Disordered" evidence="3">
    <location>
        <begin position="493"/>
        <end position="515"/>
    </location>
</feature>
<dbReference type="InterPro" id="IPR045474">
    <property type="entry name" value="GEVED"/>
</dbReference>
<proteinExistence type="predicted"/>
<keyword evidence="1" id="KW-0732">Signal</keyword>
<keyword evidence="2" id="KW-0624">Polysaccharide degradation</keyword>
<keyword evidence="2" id="KW-0119">Carbohydrate metabolism</keyword>
<dbReference type="PANTHER" id="PTHR34819">
    <property type="entry name" value="LARGE CYSTEINE-RICH PERIPLASMIC PROTEIN OMCB"/>
    <property type="match status" value="1"/>
</dbReference>
<feature type="region of interest" description="Disordered" evidence="3">
    <location>
        <begin position="18"/>
        <end position="43"/>
    </location>
</feature>
<dbReference type="Pfam" id="PF25549">
    <property type="entry name" value="DUF7927"/>
    <property type="match status" value="4"/>
</dbReference>
<dbReference type="InterPro" id="IPR057693">
    <property type="entry name" value="DUF7933"/>
</dbReference>
<feature type="region of interest" description="Disordered" evidence="3">
    <location>
        <begin position="795"/>
        <end position="819"/>
    </location>
</feature>
<evidence type="ECO:0000313" key="6">
    <source>
        <dbReference type="EMBL" id="MFE1353708.1"/>
    </source>
</evidence>
<comment type="caution">
    <text evidence="6">The sequence shown here is derived from an EMBL/GenBank/DDBJ whole genome shotgun (WGS) entry which is preliminary data.</text>
</comment>
<dbReference type="InterPro" id="IPR001919">
    <property type="entry name" value="CBD2"/>
</dbReference>
<keyword evidence="4" id="KW-1133">Transmembrane helix</keyword>
<dbReference type="InterPro" id="IPR013783">
    <property type="entry name" value="Ig-like_fold"/>
</dbReference>
<accession>A0ABW6GLV0</accession>
<evidence type="ECO:0000256" key="2">
    <source>
        <dbReference type="ARBA" id="ARBA00023326"/>
    </source>
</evidence>
<reference evidence="6 7" key="1">
    <citation type="submission" date="2024-09" db="EMBL/GenBank/DDBJ databases">
        <title>The Natural Products Discovery Center: Release of the First 8490 Sequenced Strains for Exploring Actinobacteria Biosynthetic Diversity.</title>
        <authorList>
            <person name="Kalkreuter E."/>
            <person name="Kautsar S.A."/>
            <person name="Yang D."/>
            <person name="Bader C.D."/>
            <person name="Teijaro C.N."/>
            <person name="Fluegel L."/>
            <person name="Davis C.M."/>
            <person name="Simpson J.R."/>
            <person name="Lauterbach L."/>
            <person name="Steele A.D."/>
            <person name="Gui C."/>
            <person name="Meng S."/>
            <person name="Li G."/>
            <person name="Viehrig K."/>
            <person name="Ye F."/>
            <person name="Su P."/>
            <person name="Kiefer A.F."/>
            <person name="Nichols A."/>
            <person name="Cepeda A.J."/>
            <person name="Yan W."/>
            <person name="Fan B."/>
            <person name="Jiang Y."/>
            <person name="Adhikari A."/>
            <person name="Zheng C.-J."/>
            <person name="Schuster L."/>
            <person name="Cowan T.M."/>
            <person name="Smanski M.J."/>
            <person name="Chevrette M.G."/>
            <person name="De Carvalho L.P.S."/>
            <person name="Shen B."/>
        </authorList>
    </citation>
    <scope>NUCLEOTIDE SEQUENCE [LARGE SCALE GENOMIC DNA]</scope>
    <source>
        <strain evidence="6 7">NPDC058753</strain>
    </source>
</reference>
<dbReference type="Gene3D" id="2.60.40.290">
    <property type="match status" value="2"/>
</dbReference>
<keyword evidence="4" id="KW-0472">Membrane</keyword>
<evidence type="ECO:0000256" key="4">
    <source>
        <dbReference type="SAM" id="Phobius"/>
    </source>
</evidence>
<dbReference type="Proteomes" id="UP001599542">
    <property type="component" value="Unassembled WGS sequence"/>
</dbReference>
<dbReference type="RefSeq" id="WP_380326951.1">
    <property type="nucleotide sequence ID" value="NZ_JBHYPW010000036.1"/>
</dbReference>
<dbReference type="NCBIfam" id="TIGR01451">
    <property type="entry name" value="B_ant_repeat"/>
    <property type="match status" value="3"/>
</dbReference>
<dbReference type="Gene3D" id="2.60.40.10">
    <property type="entry name" value="Immunoglobulins"/>
    <property type="match status" value="1"/>
</dbReference>
<keyword evidence="7" id="KW-1185">Reference proteome</keyword>
<dbReference type="InterPro" id="IPR012291">
    <property type="entry name" value="CBM2_carb-bd_dom_sf"/>
</dbReference>
<dbReference type="PROSITE" id="PS51173">
    <property type="entry name" value="CBM2"/>
    <property type="match status" value="1"/>
</dbReference>
<evidence type="ECO:0000256" key="3">
    <source>
        <dbReference type="SAM" id="MobiDB-lite"/>
    </source>
</evidence>
<feature type="compositionally biased region" description="Polar residues" evidence="3">
    <location>
        <begin position="494"/>
        <end position="515"/>
    </location>
</feature>
<name>A0ABW6GLV0_9ACTN</name>